<evidence type="ECO:0000256" key="1">
    <source>
        <dbReference type="SAM" id="MobiDB-lite"/>
    </source>
</evidence>
<dbReference type="GeneID" id="59333107"/>
<dbReference type="InterPro" id="IPR036291">
    <property type="entry name" value="NAD(P)-bd_dom_sf"/>
</dbReference>
<gene>
    <name evidence="2" type="ORF">HO133_004701</name>
</gene>
<keyword evidence="3" id="KW-1185">Reference proteome</keyword>
<dbReference type="Gene3D" id="3.40.50.720">
    <property type="entry name" value="NAD(P)-binding Rossmann-like Domain"/>
    <property type="match status" value="1"/>
</dbReference>
<dbReference type="SUPFAM" id="SSF51735">
    <property type="entry name" value="NAD(P)-binding Rossmann-fold domains"/>
    <property type="match status" value="1"/>
</dbReference>
<proteinExistence type="predicted"/>
<feature type="region of interest" description="Disordered" evidence="1">
    <location>
        <begin position="80"/>
        <end position="103"/>
    </location>
</feature>
<dbReference type="AlphaFoldDB" id="A0A8H6FKT1"/>
<reference evidence="2 3" key="1">
    <citation type="journal article" date="2020" name="Genomics">
        <title>Complete, high-quality genomes from long-read metagenomic sequencing of two wolf lichen thalli reveals enigmatic genome architecture.</title>
        <authorList>
            <person name="McKenzie S.K."/>
            <person name="Walston R.F."/>
            <person name="Allen J.L."/>
        </authorList>
    </citation>
    <scope>NUCLEOTIDE SEQUENCE [LARGE SCALE GENOMIC DNA]</scope>
    <source>
        <strain evidence="2">WasteWater1</strain>
    </source>
</reference>
<dbReference type="InterPro" id="IPR002347">
    <property type="entry name" value="SDR_fam"/>
</dbReference>
<accession>A0A8H6FKT1</accession>
<dbReference type="EMBL" id="JACCJB010000002">
    <property type="protein sequence ID" value="KAF6230359.1"/>
    <property type="molecule type" value="Genomic_DNA"/>
</dbReference>
<protein>
    <submittedName>
        <fullName evidence="2">Uncharacterized protein</fullName>
    </submittedName>
</protein>
<organism evidence="2 3">
    <name type="scientific">Letharia lupina</name>
    <dbReference type="NCBI Taxonomy" id="560253"/>
    <lineage>
        <taxon>Eukaryota</taxon>
        <taxon>Fungi</taxon>
        <taxon>Dikarya</taxon>
        <taxon>Ascomycota</taxon>
        <taxon>Pezizomycotina</taxon>
        <taxon>Lecanoromycetes</taxon>
        <taxon>OSLEUM clade</taxon>
        <taxon>Lecanoromycetidae</taxon>
        <taxon>Lecanorales</taxon>
        <taxon>Lecanorineae</taxon>
        <taxon>Parmeliaceae</taxon>
        <taxon>Letharia</taxon>
    </lineage>
</organism>
<dbReference type="Proteomes" id="UP000593566">
    <property type="component" value="Unassembled WGS sequence"/>
</dbReference>
<evidence type="ECO:0000313" key="2">
    <source>
        <dbReference type="EMBL" id="KAF6230359.1"/>
    </source>
</evidence>
<comment type="caution">
    <text evidence="2">The sequence shown here is derived from an EMBL/GenBank/DDBJ whole genome shotgun (WGS) entry which is preliminary data.</text>
</comment>
<dbReference type="Pfam" id="PF00106">
    <property type="entry name" value="adh_short"/>
    <property type="match status" value="1"/>
</dbReference>
<evidence type="ECO:0000313" key="3">
    <source>
        <dbReference type="Proteomes" id="UP000593566"/>
    </source>
</evidence>
<name>A0A8H6FKT1_9LECA</name>
<dbReference type="RefSeq" id="XP_037157616.1">
    <property type="nucleotide sequence ID" value="XM_037295615.1"/>
</dbReference>
<sequence>MSSPSTVVLTSANSGIGYAASKVITPASANHHTIKASRSIEKGNAASSAVSETGIKGTTSSIQPDVTDASSVAAAIQRVESEHGRTDVPAYTRKPRPPRTQLENTFDTNVIGAAPRRGSVYAPLFAGFGESVPASHQRRARLCTGDGFDSGRDARAYGMSKGALDMLVVLDGTVLGQQGVKGFAGCPGLVELNLGGEGEEEGSAGGKVGDVEVSGRTILRDLGG</sequence>